<gene>
    <name evidence="2" type="ORF">FHS60_001385</name>
</gene>
<organism evidence="2 3">
    <name type="scientific">Alloprevotella rava</name>
    <dbReference type="NCBI Taxonomy" id="671218"/>
    <lineage>
        <taxon>Bacteria</taxon>
        <taxon>Pseudomonadati</taxon>
        <taxon>Bacteroidota</taxon>
        <taxon>Bacteroidia</taxon>
        <taxon>Bacteroidales</taxon>
        <taxon>Prevotellaceae</taxon>
        <taxon>Alloprevotella</taxon>
    </lineage>
</organism>
<dbReference type="InterPro" id="IPR032627">
    <property type="entry name" value="DUF4876"/>
</dbReference>
<dbReference type="RefSeq" id="WP_183696661.1">
    <property type="nucleotide sequence ID" value="NZ_JACICA010000006.1"/>
</dbReference>
<keyword evidence="1" id="KW-0732">Signal</keyword>
<evidence type="ECO:0000313" key="2">
    <source>
        <dbReference type="EMBL" id="MBB3702912.1"/>
    </source>
</evidence>
<evidence type="ECO:0008006" key="4">
    <source>
        <dbReference type="Google" id="ProtNLM"/>
    </source>
</evidence>
<comment type="caution">
    <text evidence="2">The sequence shown here is derived from an EMBL/GenBank/DDBJ whole genome shotgun (WGS) entry which is preliminary data.</text>
</comment>
<feature type="signal peptide" evidence="1">
    <location>
        <begin position="1"/>
        <end position="20"/>
    </location>
</feature>
<dbReference type="AlphaFoldDB" id="A0A7W5UMV2"/>
<dbReference type="Pfam" id="PF16215">
    <property type="entry name" value="DUF4876"/>
    <property type="match status" value="1"/>
</dbReference>
<reference evidence="2 3" key="1">
    <citation type="submission" date="2020-08" db="EMBL/GenBank/DDBJ databases">
        <title>Genomic Encyclopedia of Type Strains, Phase IV (KMG-IV): sequencing the most valuable type-strain genomes for metagenomic binning, comparative biology and taxonomic classification.</title>
        <authorList>
            <person name="Goeker M."/>
        </authorList>
    </citation>
    <scope>NUCLEOTIDE SEQUENCE [LARGE SCALE GENOMIC DNA]</scope>
    <source>
        <strain evidence="2 3">DSM 22548</strain>
    </source>
</reference>
<feature type="chain" id="PRO_5031164189" description="DUF4876 domain-containing protein" evidence="1">
    <location>
        <begin position="21"/>
        <end position="373"/>
    </location>
</feature>
<evidence type="ECO:0000313" key="3">
    <source>
        <dbReference type="Proteomes" id="UP000541425"/>
    </source>
</evidence>
<sequence>MKKLLLSLVTLLTVSLNANAQSWNMIVTHADGTTDTISTKTVKNVTFQRKDKNADQLIIKELYTAGVPTDNNPNKIFHQDKGFIIYNNCPDTAIVNNLAVGILEPFNGHAPNGWYENETDTKPVYESQGWVPAANGIWYFQQTLVLAPYSQVVISCMGSIDNTQTYSKSVNYANADYYAMYDPESGYYNTYYYPTPSSVIPTAHYLKAFKFGQSNAWTLSTTSPGFFIFQTKGVAPRDYASNEDNIVYEPGRPQSKVFACLKVPTAWIIDGLEVYETKNIGKSKKRFTADIDAGYIAQTYGQCHSLYRNVDEAATKAIAGNEAKLVYNYTLGTDPSGIDAEASIKNGAKIVYKDSNNSTVDFHERNQFSIRGN</sequence>
<name>A0A7W5UMV2_9BACT</name>
<protein>
    <recommendedName>
        <fullName evidence="4">DUF4876 domain-containing protein</fullName>
    </recommendedName>
</protein>
<evidence type="ECO:0000256" key="1">
    <source>
        <dbReference type="SAM" id="SignalP"/>
    </source>
</evidence>
<dbReference type="Proteomes" id="UP000541425">
    <property type="component" value="Unassembled WGS sequence"/>
</dbReference>
<proteinExistence type="predicted"/>
<accession>A0A7W5UMV2</accession>
<dbReference type="EMBL" id="JACICA010000006">
    <property type="protein sequence ID" value="MBB3702912.1"/>
    <property type="molecule type" value="Genomic_DNA"/>
</dbReference>